<dbReference type="AlphaFoldDB" id="A0A212KHP3"/>
<proteinExistence type="predicted"/>
<keyword evidence="2" id="KW-0808">Transferase</keyword>
<dbReference type="EMBL" id="FLUN01000001">
    <property type="protein sequence ID" value="SBW11149.1"/>
    <property type="molecule type" value="Genomic_DNA"/>
</dbReference>
<dbReference type="PROSITE" id="PS51186">
    <property type="entry name" value="GNAT"/>
    <property type="match status" value="1"/>
</dbReference>
<evidence type="ECO:0000259" key="1">
    <source>
        <dbReference type="PROSITE" id="PS51186"/>
    </source>
</evidence>
<dbReference type="InterPro" id="IPR051531">
    <property type="entry name" value="N-acetyltransferase"/>
</dbReference>
<dbReference type="InterPro" id="IPR016181">
    <property type="entry name" value="Acyl_CoA_acyltransferase"/>
</dbReference>
<accession>A0A212KHP3</accession>
<dbReference type="Pfam" id="PF13302">
    <property type="entry name" value="Acetyltransf_3"/>
    <property type="match status" value="1"/>
</dbReference>
<reference evidence="2" key="1">
    <citation type="submission" date="2016-04" db="EMBL/GenBank/DDBJ databases">
        <authorList>
            <person name="Evans L.H."/>
            <person name="Alamgir A."/>
            <person name="Owens N."/>
            <person name="Weber N.D."/>
            <person name="Virtaneva K."/>
            <person name="Barbian K."/>
            <person name="Babar A."/>
            <person name="Rosenke K."/>
        </authorList>
    </citation>
    <scope>NUCLEOTIDE SEQUENCE</scope>
    <source>
        <strain evidence="2">86</strain>
    </source>
</reference>
<gene>
    <name evidence="2" type="ORF">KL86CLO1_13170</name>
</gene>
<dbReference type="Gene3D" id="3.40.630.30">
    <property type="match status" value="1"/>
</dbReference>
<name>A0A212KHP3_9FIRM</name>
<dbReference type="SUPFAM" id="SSF55729">
    <property type="entry name" value="Acyl-CoA N-acyltransferases (Nat)"/>
    <property type="match status" value="1"/>
</dbReference>
<dbReference type="GO" id="GO:0016747">
    <property type="term" value="F:acyltransferase activity, transferring groups other than amino-acyl groups"/>
    <property type="evidence" value="ECO:0007669"/>
    <property type="project" value="InterPro"/>
</dbReference>
<evidence type="ECO:0000313" key="2">
    <source>
        <dbReference type="EMBL" id="SBW11149.1"/>
    </source>
</evidence>
<dbReference type="PANTHER" id="PTHR43792">
    <property type="entry name" value="GNAT FAMILY, PUTATIVE (AFU_ORTHOLOGUE AFUA_3G00765)-RELATED-RELATED"/>
    <property type="match status" value="1"/>
</dbReference>
<feature type="domain" description="N-acetyltransferase" evidence="1">
    <location>
        <begin position="14"/>
        <end position="178"/>
    </location>
</feature>
<dbReference type="InterPro" id="IPR000182">
    <property type="entry name" value="GNAT_dom"/>
</dbReference>
<organism evidence="2">
    <name type="scientific">uncultured Eubacteriales bacterium</name>
    <dbReference type="NCBI Taxonomy" id="172733"/>
    <lineage>
        <taxon>Bacteria</taxon>
        <taxon>Bacillati</taxon>
        <taxon>Bacillota</taxon>
        <taxon>Clostridia</taxon>
        <taxon>Eubacteriales</taxon>
        <taxon>environmental samples</taxon>
    </lineage>
</organism>
<sequence length="181" mass="20760">MRHLGTKPLETGRLILRPFTAADAPNMLRNWAGGSEVTKHLTWSPHGDEAVSLGYIQSIDYEEPETYNWGIVLKELGQVIGNISVVDHKNEIEMVHIGYCLGRDWWHMGIMSEAFAEVIHFFFEEVGVNRIETRHDPRNPNSGKVMQKCGLTYEGVLRQSDRNNRGLCDAKWYAILREDYV</sequence>
<protein>
    <submittedName>
        <fullName evidence="2">Acetyltransferase, GNAT family</fullName>
    </submittedName>
</protein>